<dbReference type="AlphaFoldDB" id="A0A9P8GF42"/>
<dbReference type="Pfam" id="PF00450">
    <property type="entry name" value="Peptidase_S10"/>
    <property type="match status" value="1"/>
</dbReference>
<reference evidence="10" key="2">
    <citation type="submission" date="2021-08" db="EMBL/GenBank/DDBJ databases">
        <authorList>
            <person name="Gostincar C."/>
            <person name="Sun X."/>
            <person name="Song Z."/>
            <person name="Gunde-Cimerman N."/>
        </authorList>
    </citation>
    <scope>NUCLEOTIDE SEQUENCE</scope>
    <source>
        <strain evidence="10">EXF-8016</strain>
    </source>
</reference>
<dbReference type="GO" id="GO:0006508">
    <property type="term" value="P:proteolysis"/>
    <property type="evidence" value="ECO:0007669"/>
    <property type="project" value="UniProtKB-KW"/>
</dbReference>
<evidence type="ECO:0000256" key="7">
    <source>
        <dbReference type="ARBA" id="ARBA00023180"/>
    </source>
</evidence>
<feature type="compositionally biased region" description="Polar residues" evidence="9">
    <location>
        <begin position="66"/>
        <end position="85"/>
    </location>
</feature>
<keyword evidence="7" id="KW-0325">Glycoprotein</keyword>
<feature type="non-terminal residue" evidence="10">
    <location>
        <position position="694"/>
    </location>
</feature>
<dbReference type="InterPro" id="IPR036770">
    <property type="entry name" value="Ankyrin_rpt-contain_sf"/>
</dbReference>
<feature type="repeat" description="ANK" evidence="8">
    <location>
        <begin position="624"/>
        <end position="656"/>
    </location>
</feature>
<evidence type="ECO:0000256" key="3">
    <source>
        <dbReference type="ARBA" id="ARBA00022670"/>
    </source>
</evidence>
<evidence type="ECO:0000313" key="10">
    <source>
        <dbReference type="EMBL" id="KAH0217460.1"/>
    </source>
</evidence>
<dbReference type="GO" id="GO:0004185">
    <property type="term" value="F:serine-type carboxypeptidase activity"/>
    <property type="evidence" value="ECO:0007669"/>
    <property type="project" value="InterPro"/>
</dbReference>
<dbReference type="InterPro" id="IPR029058">
    <property type="entry name" value="AB_hydrolase_fold"/>
</dbReference>
<dbReference type="PROSITE" id="PS50088">
    <property type="entry name" value="ANK_REPEAT"/>
    <property type="match status" value="3"/>
</dbReference>
<dbReference type="PANTHER" id="PTHR24171">
    <property type="entry name" value="ANKYRIN REPEAT DOMAIN-CONTAINING PROTEIN 39-RELATED"/>
    <property type="match status" value="1"/>
</dbReference>
<keyword evidence="3" id="KW-0645">Protease</keyword>
<name>A0A9P8GF42_AURME</name>
<feature type="repeat" description="ANK" evidence="8">
    <location>
        <begin position="552"/>
        <end position="584"/>
    </location>
</feature>
<dbReference type="InterPro" id="IPR002110">
    <property type="entry name" value="Ankyrin_rpt"/>
</dbReference>
<evidence type="ECO:0000256" key="5">
    <source>
        <dbReference type="ARBA" id="ARBA00022801"/>
    </source>
</evidence>
<dbReference type="PROSITE" id="PS50297">
    <property type="entry name" value="ANK_REP_REGION"/>
    <property type="match status" value="2"/>
</dbReference>
<comment type="similarity">
    <text evidence="1">Belongs to the peptidase S10 family.</text>
</comment>
<feature type="repeat" description="ANK" evidence="8">
    <location>
        <begin position="519"/>
        <end position="551"/>
    </location>
</feature>
<proteinExistence type="inferred from homology"/>
<evidence type="ECO:0000313" key="11">
    <source>
        <dbReference type="Proteomes" id="UP000767238"/>
    </source>
</evidence>
<evidence type="ECO:0000256" key="2">
    <source>
        <dbReference type="ARBA" id="ARBA00022645"/>
    </source>
</evidence>
<dbReference type="Pfam" id="PF12796">
    <property type="entry name" value="Ank_2"/>
    <property type="match status" value="2"/>
</dbReference>
<dbReference type="SUPFAM" id="SSF48403">
    <property type="entry name" value="Ankyrin repeat"/>
    <property type="match status" value="1"/>
</dbReference>
<dbReference type="Proteomes" id="UP000767238">
    <property type="component" value="Unassembled WGS sequence"/>
</dbReference>
<dbReference type="Gene3D" id="1.25.40.20">
    <property type="entry name" value="Ankyrin repeat-containing domain"/>
    <property type="match status" value="2"/>
</dbReference>
<dbReference type="EMBL" id="JAHFYH010000056">
    <property type="protein sequence ID" value="KAH0217460.1"/>
    <property type="molecule type" value="Genomic_DNA"/>
</dbReference>
<dbReference type="OrthoDB" id="443318at2759"/>
<comment type="caution">
    <text evidence="10">The sequence shown here is derived from an EMBL/GenBank/DDBJ whole genome shotgun (WGS) entry which is preliminary data.</text>
</comment>
<feature type="compositionally biased region" description="Low complexity" evidence="9">
    <location>
        <begin position="1"/>
        <end position="35"/>
    </location>
</feature>
<keyword evidence="4" id="KW-0677">Repeat</keyword>
<dbReference type="SUPFAM" id="SSF53474">
    <property type="entry name" value="alpha/beta-Hydrolases"/>
    <property type="match status" value="1"/>
</dbReference>
<evidence type="ECO:0000256" key="9">
    <source>
        <dbReference type="SAM" id="MobiDB-lite"/>
    </source>
</evidence>
<reference evidence="10" key="1">
    <citation type="journal article" date="2021" name="J Fungi (Basel)">
        <title>Virulence traits and population genomics of the black yeast Aureobasidium melanogenum.</title>
        <authorList>
            <person name="Cernosa A."/>
            <person name="Sun X."/>
            <person name="Gostincar C."/>
            <person name="Fang C."/>
            <person name="Gunde-Cimerman N."/>
            <person name="Song Z."/>
        </authorList>
    </citation>
    <scope>NUCLEOTIDE SEQUENCE</scope>
    <source>
        <strain evidence="10">EXF-8016</strain>
    </source>
</reference>
<keyword evidence="2 10" id="KW-0121">Carboxypeptidase</keyword>
<evidence type="ECO:0000256" key="4">
    <source>
        <dbReference type="ARBA" id="ARBA00022737"/>
    </source>
</evidence>
<feature type="region of interest" description="Disordered" evidence="9">
    <location>
        <begin position="1"/>
        <end position="95"/>
    </location>
</feature>
<dbReference type="InterPro" id="IPR001563">
    <property type="entry name" value="Peptidase_S10"/>
</dbReference>
<evidence type="ECO:0000256" key="6">
    <source>
        <dbReference type="ARBA" id="ARBA00023043"/>
    </source>
</evidence>
<keyword evidence="5" id="KW-0378">Hydrolase</keyword>
<sequence>MSIASPRPSLNLPSSRRGSTSTINSTRSPSTSRPASIRDNHTANSTPVPASTRRRDRAALREFYNLQATESNTKPPPSASTSQPEDSGPQDALSALDDPSFSAKAYADGLLNTSDAATLLRTLNSITISALGLEGDKKALVYDNYTTLLSATTFFAESLPDVPFDLGEIYSGLIPIDYANTSEALFFVFQPKLGEPVDEITIWLNDGPGCSSPEGFLQENGRFSWLPGTFAPTENPYSWLNLTNMLWVDQPVGTGFSIGTSTATSEEEIAQDFIKFFKNFESLFGIANYKIYATGESYAGRYVPYISAAMLDQNDTKHYDLSGALVYNPYIGDSDYTQREVVVVPFAVHNQNILNLNAAFPAGMETLHQSCGYADYIDKYLTFPASGEQPPVFFNYTSEASCDLWTLIDNALFAVNPCFDVYVITQMCPVSWEFLGAPTQLIYTPPGADVYFDRTDVKQGQLIKLVSIGRPIAYLLVSYLRSAKRLYGSALQAACMAGHDTIVQTLLEHHTDVNAQGGHFGNALHAASAEGHDTIVQMLLEHHADANAQGGYFSNALHAASAEGHDKMLQMLLEQIIDVNAEADGLGYALEAFFSTKTTTEDGHQAVTKRCLELGAEVGATNVSGQTALHYAAENRQLGIVQILVQANADKTILDSRGRTALDCAQLTLLEGVQRPGAGDDRGSWSEIIAYLQD</sequence>
<keyword evidence="6 8" id="KW-0040">ANK repeat</keyword>
<gene>
    <name evidence="10" type="ORF">KCV03_g7037</name>
</gene>
<evidence type="ECO:0000256" key="1">
    <source>
        <dbReference type="ARBA" id="ARBA00009431"/>
    </source>
</evidence>
<dbReference type="SMART" id="SM00248">
    <property type="entry name" value="ANK"/>
    <property type="match status" value="4"/>
</dbReference>
<protein>
    <submittedName>
        <fullName evidence="10">Serine carboxypeptidase</fullName>
    </submittedName>
</protein>
<dbReference type="Pfam" id="PF08700">
    <property type="entry name" value="VPS51_Exo84_N"/>
    <property type="match status" value="1"/>
</dbReference>
<evidence type="ECO:0000256" key="8">
    <source>
        <dbReference type="PROSITE-ProRule" id="PRU00023"/>
    </source>
</evidence>
<dbReference type="PRINTS" id="PR00724">
    <property type="entry name" value="CRBOXYPTASEC"/>
</dbReference>
<dbReference type="Gene3D" id="3.40.50.1820">
    <property type="entry name" value="alpha/beta hydrolase"/>
    <property type="match status" value="1"/>
</dbReference>
<organism evidence="10 11">
    <name type="scientific">Aureobasidium melanogenum</name>
    <name type="common">Aureobasidium pullulans var. melanogenum</name>
    <dbReference type="NCBI Taxonomy" id="46634"/>
    <lineage>
        <taxon>Eukaryota</taxon>
        <taxon>Fungi</taxon>
        <taxon>Dikarya</taxon>
        <taxon>Ascomycota</taxon>
        <taxon>Pezizomycotina</taxon>
        <taxon>Dothideomycetes</taxon>
        <taxon>Dothideomycetidae</taxon>
        <taxon>Dothideales</taxon>
        <taxon>Saccotheciaceae</taxon>
        <taxon>Aureobasidium</taxon>
    </lineage>
</organism>
<accession>A0A9P8GF42</accession>